<dbReference type="Proteomes" id="UP000008237">
    <property type="component" value="Unassembled WGS sequence"/>
</dbReference>
<proteinExistence type="inferred from homology"/>
<dbReference type="PANTHER" id="PTHR12137">
    <property type="entry name" value="CARBOHYDRATE SULFOTRANSFERASE"/>
    <property type="match status" value="1"/>
</dbReference>
<comment type="subcellular location">
    <subcellularLocation>
        <location evidence="1 9">Golgi apparatus membrane</location>
        <topology evidence="1 9">Single-pass type II membrane protein</topology>
    </subcellularLocation>
</comment>
<evidence type="ECO:0000313" key="11">
    <source>
        <dbReference type="Proteomes" id="UP000008237"/>
    </source>
</evidence>
<dbReference type="PANTHER" id="PTHR12137:SF54">
    <property type="entry name" value="CARBOHYDRATE SULFOTRANSFERASE"/>
    <property type="match status" value="1"/>
</dbReference>
<evidence type="ECO:0000256" key="1">
    <source>
        <dbReference type="ARBA" id="ARBA00004323"/>
    </source>
</evidence>
<dbReference type="OrthoDB" id="2019940at2759"/>
<keyword evidence="5" id="KW-1133">Transmembrane helix</keyword>
<dbReference type="EMBL" id="GL446209">
    <property type="protein sequence ID" value="EFN88227.1"/>
    <property type="molecule type" value="Genomic_DNA"/>
</dbReference>
<evidence type="ECO:0000256" key="9">
    <source>
        <dbReference type="RuleBase" id="RU364020"/>
    </source>
</evidence>
<keyword evidence="6 9" id="KW-0333">Golgi apparatus</keyword>
<dbReference type="InterPro" id="IPR018011">
    <property type="entry name" value="Carb_sulfotrans_8-10"/>
</dbReference>
<evidence type="ECO:0000256" key="3">
    <source>
        <dbReference type="ARBA" id="ARBA00022679"/>
    </source>
</evidence>
<evidence type="ECO:0000256" key="8">
    <source>
        <dbReference type="ARBA" id="ARBA00023180"/>
    </source>
</evidence>
<dbReference type="GO" id="GO:0016051">
    <property type="term" value="P:carbohydrate biosynthetic process"/>
    <property type="evidence" value="ECO:0007669"/>
    <property type="project" value="InterPro"/>
</dbReference>
<dbReference type="EC" id="2.8.2.-" evidence="9"/>
<keyword evidence="3 9" id="KW-0808">Transferase</keyword>
<evidence type="ECO:0000256" key="4">
    <source>
        <dbReference type="ARBA" id="ARBA00022692"/>
    </source>
</evidence>
<keyword evidence="4" id="KW-0812">Transmembrane</keyword>
<keyword evidence="8 9" id="KW-0325">Glycoprotein</keyword>
<keyword evidence="9" id="KW-0735">Signal-anchor</keyword>
<keyword evidence="9" id="KW-0119">Carbohydrate metabolism</keyword>
<dbReference type="Pfam" id="PF03567">
    <property type="entry name" value="Sulfotransfer_2"/>
    <property type="match status" value="1"/>
</dbReference>
<dbReference type="InParanoid" id="E2B7T4"/>
<dbReference type="OMA" id="DFEMYNY"/>
<evidence type="ECO:0000256" key="7">
    <source>
        <dbReference type="ARBA" id="ARBA00023136"/>
    </source>
</evidence>
<name>E2B7T4_HARSA</name>
<sequence>MSNRQVSHNFYKEVDLLSPKTLESLQHYVNDSTVFKLLIVRHPFQRLVSSYSMTLVTPTSELTQSNDSNLFRRDRIEDNSKYTAQSWLHAHSILYHSRPKLFHAKSSNTNILERIFLPDKSFREFLEWLLKQPPEHDDVHWVQYHTHCAVCNVHYNFILKLDHYTLGQINYILSKLKLDRNKIYLPMLQRTHNGLTDFKMACKYFRNLTTDMVMQLYERYKIDFDMYKYKPDDYWHCAKRKN</sequence>
<accession>E2B7T4</accession>
<organism evidence="11">
    <name type="scientific">Harpegnathos saltator</name>
    <name type="common">Jerdon's jumping ant</name>
    <dbReference type="NCBI Taxonomy" id="610380"/>
    <lineage>
        <taxon>Eukaryota</taxon>
        <taxon>Metazoa</taxon>
        <taxon>Ecdysozoa</taxon>
        <taxon>Arthropoda</taxon>
        <taxon>Hexapoda</taxon>
        <taxon>Insecta</taxon>
        <taxon>Pterygota</taxon>
        <taxon>Neoptera</taxon>
        <taxon>Endopterygota</taxon>
        <taxon>Hymenoptera</taxon>
        <taxon>Apocrita</taxon>
        <taxon>Aculeata</taxon>
        <taxon>Formicoidea</taxon>
        <taxon>Formicidae</taxon>
        <taxon>Ponerinae</taxon>
        <taxon>Ponerini</taxon>
        <taxon>Harpegnathos</taxon>
    </lineage>
</organism>
<reference evidence="10 11" key="1">
    <citation type="journal article" date="2010" name="Science">
        <title>Genomic comparison of the ants Camponotus floridanus and Harpegnathos saltator.</title>
        <authorList>
            <person name="Bonasio R."/>
            <person name="Zhang G."/>
            <person name="Ye C."/>
            <person name="Mutti N.S."/>
            <person name="Fang X."/>
            <person name="Qin N."/>
            <person name="Donahue G."/>
            <person name="Yang P."/>
            <person name="Li Q."/>
            <person name="Li C."/>
            <person name="Zhang P."/>
            <person name="Huang Z."/>
            <person name="Berger S.L."/>
            <person name="Reinberg D."/>
            <person name="Wang J."/>
            <person name="Liebig J."/>
        </authorList>
    </citation>
    <scope>NUCLEOTIDE SEQUENCE [LARGE SCALE GENOMIC DNA]</scope>
    <source>
        <strain evidence="10 11">R22 G/1</strain>
    </source>
</reference>
<dbReference type="GO" id="GO:0000139">
    <property type="term" value="C:Golgi membrane"/>
    <property type="evidence" value="ECO:0007669"/>
    <property type="project" value="UniProtKB-SubCell"/>
</dbReference>
<gene>
    <name evidence="10" type="ORF">EAI_08753</name>
</gene>
<dbReference type="GO" id="GO:0008146">
    <property type="term" value="F:sulfotransferase activity"/>
    <property type="evidence" value="ECO:0007669"/>
    <property type="project" value="InterPro"/>
</dbReference>
<evidence type="ECO:0000256" key="5">
    <source>
        <dbReference type="ARBA" id="ARBA00022989"/>
    </source>
</evidence>
<dbReference type="InterPro" id="IPR005331">
    <property type="entry name" value="Sulfotransferase"/>
</dbReference>
<protein>
    <recommendedName>
        <fullName evidence="9">Carbohydrate sulfotransferase</fullName>
        <ecNumber evidence="9">2.8.2.-</ecNumber>
    </recommendedName>
</protein>
<keyword evidence="11" id="KW-1185">Reference proteome</keyword>
<evidence type="ECO:0000313" key="10">
    <source>
        <dbReference type="EMBL" id="EFN88227.1"/>
    </source>
</evidence>
<keyword evidence="7" id="KW-0472">Membrane</keyword>
<evidence type="ECO:0000256" key="2">
    <source>
        <dbReference type="ARBA" id="ARBA00006339"/>
    </source>
</evidence>
<dbReference type="AlphaFoldDB" id="E2B7T4"/>
<evidence type="ECO:0000256" key="6">
    <source>
        <dbReference type="ARBA" id="ARBA00023034"/>
    </source>
</evidence>
<comment type="similarity">
    <text evidence="2 9">Belongs to the sulfotransferase 2 family.</text>
</comment>